<sequence>MNLFTTFIDNFCPKAYTIRECSKYTISEATSCLDITTSISPSTISDITYSISRPLKARQLPLITSTHGRFVSVSFFSSATSSRCSYAIVSRVCFTTKFSFSLSFIFLLWLAPGSFKLSSNSSKRADDGVKTHTTAGGVVRPRPRPISTLCI</sequence>
<evidence type="ECO:0000313" key="1">
    <source>
        <dbReference type="EMBL" id="CAI8584893.1"/>
    </source>
</evidence>
<gene>
    <name evidence="1" type="ORF">VFH_U098520</name>
</gene>
<reference evidence="1 2" key="1">
    <citation type="submission" date="2023-01" db="EMBL/GenBank/DDBJ databases">
        <authorList>
            <person name="Kreplak J."/>
        </authorList>
    </citation>
    <scope>NUCLEOTIDE SEQUENCE [LARGE SCALE GENOMIC DNA]</scope>
</reference>
<accession>A0AAV0YJ72</accession>
<evidence type="ECO:0000313" key="2">
    <source>
        <dbReference type="Proteomes" id="UP001157006"/>
    </source>
</evidence>
<organism evidence="1 2">
    <name type="scientific">Vicia faba</name>
    <name type="common">Broad bean</name>
    <name type="synonym">Faba vulgaris</name>
    <dbReference type="NCBI Taxonomy" id="3906"/>
    <lineage>
        <taxon>Eukaryota</taxon>
        <taxon>Viridiplantae</taxon>
        <taxon>Streptophyta</taxon>
        <taxon>Embryophyta</taxon>
        <taxon>Tracheophyta</taxon>
        <taxon>Spermatophyta</taxon>
        <taxon>Magnoliopsida</taxon>
        <taxon>eudicotyledons</taxon>
        <taxon>Gunneridae</taxon>
        <taxon>Pentapetalae</taxon>
        <taxon>rosids</taxon>
        <taxon>fabids</taxon>
        <taxon>Fabales</taxon>
        <taxon>Fabaceae</taxon>
        <taxon>Papilionoideae</taxon>
        <taxon>50 kb inversion clade</taxon>
        <taxon>NPAAA clade</taxon>
        <taxon>Hologalegina</taxon>
        <taxon>IRL clade</taxon>
        <taxon>Fabeae</taxon>
        <taxon>Vicia</taxon>
    </lineage>
</organism>
<comment type="caution">
    <text evidence="1">The sequence shown here is derived from an EMBL/GenBank/DDBJ whole genome shotgun (WGS) entry which is preliminary data.</text>
</comment>
<name>A0AAV0YJ72_VICFA</name>
<dbReference type="AlphaFoldDB" id="A0AAV0YJ72"/>
<keyword evidence="2" id="KW-1185">Reference proteome</keyword>
<dbReference type="Proteomes" id="UP001157006">
    <property type="component" value="Unassembled WGS sequence"/>
</dbReference>
<proteinExistence type="predicted"/>
<dbReference type="EMBL" id="CATIWC010002576">
    <property type="protein sequence ID" value="CAI8584893.1"/>
    <property type="molecule type" value="Genomic_DNA"/>
</dbReference>
<protein>
    <submittedName>
        <fullName evidence="1">Uncharacterized protein</fullName>
    </submittedName>
</protein>